<feature type="compositionally biased region" description="Polar residues" evidence="1">
    <location>
        <begin position="268"/>
        <end position="279"/>
    </location>
</feature>
<feature type="region of interest" description="Disordered" evidence="1">
    <location>
        <begin position="428"/>
        <end position="455"/>
    </location>
</feature>
<dbReference type="GO" id="GO:0005545">
    <property type="term" value="F:1-phosphatidylinositol binding"/>
    <property type="evidence" value="ECO:0007669"/>
    <property type="project" value="InterPro"/>
</dbReference>
<feature type="compositionally biased region" description="Polar residues" evidence="1">
    <location>
        <begin position="442"/>
        <end position="455"/>
    </location>
</feature>
<accession>A0A0C9N4N1</accession>
<sequence>METAVRKATRLDYNPPKQKHLQTLISLTFQSPGNAASIIDLLDKRLRENSWIIIFKVLIIIHTLMRLGDGEKVISYVETKPSALDTSKLREKSSGVVHIQNIYLYTAYLEQKVIAYRHLRVDYVKNTMGSKEGRLRHLSVKDGLLKETVVLQKQIGTLLKSNFILEDVDNNISLYAYRLLVEDLLVLFQVINESIVNILEHYFAMDKSDARTSLEIYKRFAKQTEDTISFLDRARRLQNDLNISIPTVKHAPLSLAAALQEYLDDANKSSSNSKPQGQMNTNATPPPQQQQAASNTISFNTNAQPQPQQQQPKELIDFFASLENEKVNIFYNPVIQQQPQQPLSMFAPPAMIAPQPTGHNPFRTNTMDTSMQQLMIQPQQSTSSILPTLGSQVQQQQQANPFRASTMPQMSTSSPTPYFNHNSFSNSNSAFFMQQPPQPQQTLSSSNNPFALSSQPPQQIIVASPSTMNNNNPFSNSNVNAALMQQR</sequence>
<dbReference type="OrthoDB" id="44015at2759"/>
<dbReference type="GO" id="GO:0030136">
    <property type="term" value="C:clathrin-coated vesicle"/>
    <property type="evidence" value="ECO:0007669"/>
    <property type="project" value="InterPro"/>
</dbReference>
<dbReference type="GO" id="GO:0072583">
    <property type="term" value="P:clathrin-dependent endocytosis"/>
    <property type="evidence" value="ECO:0007669"/>
    <property type="project" value="InterPro"/>
</dbReference>
<evidence type="ECO:0000256" key="1">
    <source>
        <dbReference type="SAM" id="MobiDB-lite"/>
    </source>
</evidence>
<dbReference type="InterPro" id="IPR013809">
    <property type="entry name" value="ENTH"/>
</dbReference>
<dbReference type="Proteomes" id="UP000053815">
    <property type="component" value="Unassembled WGS sequence"/>
</dbReference>
<dbReference type="PANTHER" id="PTHR22951:SF5">
    <property type="entry name" value="PHOSPHATIDYLINOSITOL-BINDING CLATHRIN ASSEMBLY PROTEIN LAP"/>
    <property type="match status" value="1"/>
</dbReference>
<dbReference type="CDD" id="cd16988">
    <property type="entry name" value="ANTH_N_YAP180"/>
    <property type="match status" value="1"/>
</dbReference>
<dbReference type="PROSITE" id="PS50942">
    <property type="entry name" value="ENTH"/>
    <property type="match status" value="1"/>
</dbReference>
<reference evidence="3" key="1">
    <citation type="submission" date="2014-09" db="EMBL/GenBank/DDBJ databases">
        <title>Draft genome sequence of an oleaginous Mucoromycotina fungus Mucor ambiguus NBRC6742.</title>
        <authorList>
            <person name="Takeda I."/>
            <person name="Yamane N."/>
            <person name="Morita T."/>
            <person name="Tamano K."/>
            <person name="Machida M."/>
            <person name="Baker S."/>
            <person name="Koike H."/>
        </authorList>
    </citation>
    <scope>NUCLEOTIDE SEQUENCE</scope>
    <source>
        <strain evidence="3">NBRC 6742</strain>
    </source>
</reference>
<dbReference type="GO" id="GO:0005905">
    <property type="term" value="C:clathrin-coated pit"/>
    <property type="evidence" value="ECO:0007669"/>
    <property type="project" value="TreeGrafter"/>
</dbReference>
<dbReference type="GO" id="GO:0006900">
    <property type="term" value="P:vesicle budding from membrane"/>
    <property type="evidence" value="ECO:0007669"/>
    <property type="project" value="TreeGrafter"/>
</dbReference>
<dbReference type="GO" id="GO:0048268">
    <property type="term" value="P:clathrin coat assembly"/>
    <property type="evidence" value="ECO:0007669"/>
    <property type="project" value="InterPro"/>
</dbReference>
<feature type="domain" description="ENTH" evidence="2">
    <location>
        <begin position="1"/>
        <end position="123"/>
    </location>
</feature>
<keyword evidence="4" id="KW-1185">Reference proteome</keyword>
<organism evidence="3">
    <name type="scientific">Mucor ambiguus</name>
    <dbReference type="NCBI Taxonomy" id="91626"/>
    <lineage>
        <taxon>Eukaryota</taxon>
        <taxon>Fungi</taxon>
        <taxon>Fungi incertae sedis</taxon>
        <taxon>Mucoromycota</taxon>
        <taxon>Mucoromycotina</taxon>
        <taxon>Mucoromycetes</taxon>
        <taxon>Mucorales</taxon>
        <taxon>Mucorineae</taxon>
        <taxon>Mucoraceae</taxon>
        <taxon>Mucor</taxon>
    </lineage>
</organism>
<gene>
    <name evidence="3" type="ORF">MAM1_0273d09073</name>
</gene>
<name>A0A0C9N4N1_9FUNG</name>
<dbReference type="SMART" id="SM00273">
    <property type="entry name" value="ENTH"/>
    <property type="match status" value="1"/>
</dbReference>
<dbReference type="SUPFAM" id="SSF89009">
    <property type="entry name" value="GAT-like domain"/>
    <property type="match status" value="1"/>
</dbReference>
<dbReference type="InterPro" id="IPR008942">
    <property type="entry name" value="ENTH_VHS"/>
</dbReference>
<dbReference type="SUPFAM" id="SSF48464">
    <property type="entry name" value="ENTH/VHS domain"/>
    <property type="match status" value="1"/>
</dbReference>
<dbReference type="STRING" id="91626.A0A0C9N4N1"/>
<dbReference type="PANTHER" id="PTHR22951">
    <property type="entry name" value="CLATHRIN ASSEMBLY PROTEIN"/>
    <property type="match status" value="1"/>
</dbReference>
<dbReference type="EMBL" id="DF836562">
    <property type="protein sequence ID" value="GAN09543.1"/>
    <property type="molecule type" value="Genomic_DNA"/>
</dbReference>
<evidence type="ECO:0000313" key="4">
    <source>
        <dbReference type="Proteomes" id="UP000053815"/>
    </source>
</evidence>
<protein>
    <submittedName>
        <fullName evidence="3">ENTH-domain-containing protein</fullName>
    </submittedName>
</protein>
<dbReference type="GO" id="GO:0032050">
    <property type="term" value="F:clathrin heavy chain binding"/>
    <property type="evidence" value="ECO:0007669"/>
    <property type="project" value="TreeGrafter"/>
</dbReference>
<feature type="region of interest" description="Disordered" evidence="1">
    <location>
        <begin position="265"/>
        <end position="294"/>
    </location>
</feature>
<dbReference type="InterPro" id="IPR014712">
    <property type="entry name" value="ANTH_dom_sf"/>
</dbReference>
<dbReference type="InterPro" id="IPR045192">
    <property type="entry name" value="AP180-like"/>
</dbReference>
<evidence type="ECO:0000313" key="3">
    <source>
        <dbReference type="EMBL" id="GAN09543.1"/>
    </source>
</evidence>
<dbReference type="Gene3D" id="1.25.40.90">
    <property type="match status" value="1"/>
</dbReference>
<proteinExistence type="predicted"/>
<dbReference type="Gene3D" id="1.20.58.150">
    <property type="entry name" value="ANTH domain"/>
    <property type="match status" value="1"/>
</dbReference>
<dbReference type="AlphaFoldDB" id="A0A0C9N4N1"/>
<evidence type="ECO:0000259" key="2">
    <source>
        <dbReference type="PROSITE" id="PS50942"/>
    </source>
</evidence>
<dbReference type="Pfam" id="PF07651">
    <property type="entry name" value="ANTH"/>
    <property type="match status" value="1"/>
</dbReference>
<dbReference type="GO" id="GO:0005546">
    <property type="term" value="F:phosphatidylinositol-4,5-bisphosphate binding"/>
    <property type="evidence" value="ECO:0007669"/>
    <property type="project" value="TreeGrafter"/>
</dbReference>
<dbReference type="GO" id="GO:0000149">
    <property type="term" value="F:SNARE binding"/>
    <property type="evidence" value="ECO:0007669"/>
    <property type="project" value="TreeGrafter"/>
</dbReference>
<dbReference type="InterPro" id="IPR011417">
    <property type="entry name" value="ANTH_dom"/>
</dbReference>